<evidence type="ECO:0000313" key="2">
    <source>
        <dbReference type="EMBL" id="KUN96207.1"/>
    </source>
</evidence>
<keyword evidence="1" id="KW-0472">Membrane</keyword>
<gene>
    <name evidence="2" type="ORF">AQJ67_33755</name>
</gene>
<evidence type="ECO:0000313" key="3">
    <source>
        <dbReference type="Proteomes" id="UP000053429"/>
    </source>
</evidence>
<dbReference type="RefSeq" id="WP_062723162.1">
    <property type="nucleotide sequence ID" value="NZ_KQ948936.1"/>
</dbReference>
<reference evidence="2 3" key="1">
    <citation type="submission" date="2015-10" db="EMBL/GenBank/DDBJ databases">
        <title>Draft genome sequence of Streptomyces caeruleatus NRRL B-24802, type strain for the species Streptomyces caeruleatus.</title>
        <authorList>
            <person name="Ruckert C."/>
            <person name="Winkler A."/>
            <person name="Kalinowski J."/>
            <person name="Kampfer P."/>
            <person name="Glaeser S."/>
        </authorList>
    </citation>
    <scope>NUCLEOTIDE SEQUENCE [LARGE SCALE GENOMIC DNA]</scope>
    <source>
        <strain evidence="2 3">NRRL B-24802</strain>
    </source>
</reference>
<sequence length="114" mass="12879">MTTNPSPSDPAAVALELERIRRTIEVGHARIDGALALLVQRHDQTDEQIKDHARRLDDHDVRLDVIERGETERQKRNDARLDALERARWPLPSMAALVGVIGLALTLWQFATRA</sequence>
<comment type="caution">
    <text evidence="2">The sequence shown here is derived from an EMBL/GenBank/DDBJ whole genome shotgun (WGS) entry which is preliminary data.</text>
</comment>
<dbReference type="EMBL" id="LMWY01000044">
    <property type="protein sequence ID" value="KUN96207.1"/>
    <property type="molecule type" value="Genomic_DNA"/>
</dbReference>
<feature type="transmembrane region" description="Helical" evidence="1">
    <location>
        <begin position="89"/>
        <end position="111"/>
    </location>
</feature>
<proteinExistence type="predicted"/>
<dbReference type="Proteomes" id="UP000053429">
    <property type="component" value="Unassembled WGS sequence"/>
</dbReference>
<dbReference type="OrthoDB" id="4310037at2"/>
<keyword evidence="3" id="KW-1185">Reference proteome</keyword>
<name>A0A101TPP8_9ACTN</name>
<evidence type="ECO:0000256" key="1">
    <source>
        <dbReference type="SAM" id="Phobius"/>
    </source>
</evidence>
<dbReference type="AlphaFoldDB" id="A0A101TPP8"/>
<keyword evidence="1" id="KW-1133">Transmembrane helix</keyword>
<protein>
    <submittedName>
        <fullName evidence="2">Uncharacterized protein</fullName>
    </submittedName>
</protein>
<organism evidence="2 3">
    <name type="scientific">Streptomyces caeruleatus</name>
    <dbReference type="NCBI Taxonomy" id="661399"/>
    <lineage>
        <taxon>Bacteria</taxon>
        <taxon>Bacillati</taxon>
        <taxon>Actinomycetota</taxon>
        <taxon>Actinomycetes</taxon>
        <taxon>Kitasatosporales</taxon>
        <taxon>Streptomycetaceae</taxon>
        <taxon>Streptomyces</taxon>
    </lineage>
</organism>
<keyword evidence="1" id="KW-0812">Transmembrane</keyword>
<accession>A0A101TPP8</accession>